<reference evidence="1 2" key="1">
    <citation type="journal article" date="2012" name="J. Bacteriol.">
        <title>Complete genome sequence of the broad-host-range strain Sinorhizobium fredii USDA257.</title>
        <authorList>
            <person name="Schuldes J."/>
            <person name="Rodriguez Orbegoso M."/>
            <person name="Schmeisser C."/>
            <person name="Krishnan H.B."/>
            <person name="Daniel R."/>
            <person name="Streit W.R."/>
        </authorList>
    </citation>
    <scope>NUCLEOTIDE SEQUENCE [LARGE SCALE GENOMIC DNA]</scope>
    <source>
        <strain evidence="1 2">USDA 257</strain>
    </source>
</reference>
<dbReference type="AlphaFoldDB" id="I3XEC3"/>
<dbReference type="STRING" id="1185652.USDA257_c57180"/>
<organism evidence="1 2">
    <name type="scientific">Sinorhizobium fredii (strain USDA 257)</name>
    <dbReference type="NCBI Taxonomy" id="1185652"/>
    <lineage>
        <taxon>Bacteria</taxon>
        <taxon>Pseudomonadati</taxon>
        <taxon>Pseudomonadota</taxon>
        <taxon>Alphaproteobacteria</taxon>
        <taxon>Hyphomicrobiales</taxon>
        <taxon>Rhizobiaceae</taxon>
        <taxon>Sinorhizobium/Ensifer group</taxon>
        <taxon>Sinorhizobium</taxon>
    </lineage>
</organism>
<protein>
    <submittedName>
        <fullName evidence="1">Uncharacterized protein</fullName>
    </submittedName>
</protein>
<dbReference type="EMBL" id="CP003563">
    <property type="protein sequence ID" value="AFL54229.1"/>
    <property type="molecule type" value="Genomic_DNA"/>
</dbReference>
<dbReference type="KEGG" id="sfd:USDA257_c57180"/>
<dbReference type="HOGENOM" id="CLU_3317064_0_0_5"/>
<evidence type="ECO:0000313" key="2">
    <source>
        <dbReference type="Proteomes" id="UP000006180"/>
    </source>
</evidence>
<sequence>MNSERRQILPVSRKPLIAQAALRANASAETPLALAAAES</sequence>
<dbReference type="Proteomes" id="UP000006180">
    <property type="component" value="Chromosome"/>
</dbReference>
<accession>I3XEC3</accession>
<proteinExistence type="predicted"/>
<gene>
    <name evidence="1" type="ORF">USDA257_c57180</name>
</gene>
<evidence type="ECO:0000313" key="1">
    <source>
        <dbReference type="EMBL" id="AFL54229.1"/>
    </source>
</evidence>
<name>I3XEC3_SINF2</name>
<dbReference type="PATRIC" id="fig|1185652.3.peg.5935"/>